<dbReference type="PANTHER" id="PTHR42850:SF4">
    <property type="entry name" value="ZINC-DEPENDENT ENDOPOLYPHOSPHATASE"/>
    <property type="match status" value="1"/>
</dbReference>
<dbReference type="InterPro" id="IPR050126">
    <property type="entry name" value="Ap4A_hydrolase"/>
</dbReference>
<dbReference type="RefSeq" id="WP_256420516.1">
    <property type="nucleotide sequence ID" value="NZ_JANHDI010000002.1"/>
</dbReference>
<evidence type="ECO:0000313" key="2">
    <source>
        <dbReference type="EMBL" id="MFD1598988.1"/>
    </source>
</evidence>
<comment type="caution">
    <text evidence="2">The sequence shown here is derived from an EMBL/GenBank/DDBJ whole genome shotgun (WGS) entry which is preliminary data.</text>
</comment>
<dbReference type="InterPro" id="IPR029052">
    <property type="entry name" value="Metallo-depent_PP-like"/>
</dbReference>
<keyword evidence="2" id="KW-0378">Hydrolase</keyword>
<evidence type="ECO:0000313" key="3">
    <source>
        <dbReference type="Proteomes" id="UP001597085"/>
    </source>
</evidence>
<keyword evidence="3" id="KW-1185">Reference proteome</keyword>
<reference evidence="2 3" key="1">
    <citation type="journal article" date="2019" name="Int. J. Syst. Evol. Microbiol.">
        <title>The Global Catalogue of Microorganisms (GCM) 10K type strain sequencing project: providing services to taxonomists for standard genome sequencing and annotation.</title>
        <authorList>
            <consortium name="The Broad Institute Genomics Platform"/>
            <consortium name="The Broad Institute Genome Sequencing Center for Infectious Disease"/>
            <person name="Wu L."/>
            <person name="Ma J."/>
        </authorList>
    </citation>
    <scope>NUCLEOTIDE SEQUENCE [LARGE SCALE GENOMIC DNA]</scope>
    <source>
        <strain evidence="2 3">CGMCC 1.12121</strain>
    </source>
</reference>
<dbReference type="EMBL" id="JBHUDK010000006">
    <property type="protein sequence ID" value="MFD1598988.1"/>
    <property type="molecule type" value="Genomic_DNA"/>
</dbReference>
<gene>
    <name evidence="2" type="ORF">ACFSBX_08475</name>
</gene>
<dbReference type="Pfam" id="PF00149">
    <property type="entry name" value="Metallophos"/>
    <property type="match status" value="1"/>
</dbReference>
<dbReference type="Proteomes" id="UP001597085">
    <property type="component" value="Unassembled WGS sequence"/>
</dbReference>
<proteinExistence type="predicted"/>
<name>A0ABD6CLS4_9EURY</name>
<feature type="domain" description="Calcineurin-like phosphoesterase" evidence="1">
    <location>
        <begin position="26"/>
        <end position="177"/>
    </location>
</feature>
<dbReference type="PANTHER" id="PTHR42850">
    <property type="entry name" value="METALLOPHOSPHOESTERASE"/>
    <property type="match status" value="1"/>
</dbReference>
<dbReference type="EC" id="3.1.-.-" evidence="2"/>
<dbReference type="AlphaFoldDB" id="A0ABD6CLS4"/>
<evidence type="ECO:0000259" key="1">
    <source>
        <dbReference type="Pfam" id="PF00149"/>
    </source>
</evidence>
<dbReference type="Gene3D" id="3.60.21.10">
    <property type="match status" value="1"/>
</dbReference>
<dbReference type="SUPFAM" id="SSF56300">
    <property type="entry name" value="Metallo-dependent phosphatases"/>
    <property type="match status" value="1"/>
</dbReference>
<dbReference type="GO" id="GO:0016787">
    <property type="term" value="F:hydrolase activity"/>
    <property type="evidence" value="ECO:0007669"/>
    <property type="project" value="UniProtKB-KW"/>
</dbReference>
<dbReference type="InterPro" id="IPR004843">
    <property type="entry name" value="Calcineurin-like_PHP"/>
</dbReference>
<sequence length="239" mass="26469">MATTPTFGPKLERLHRRVDSARWDDIYVVGDVHGCLDAVERLLDRIDPSDEDLVVFVGDLVRKGPDSAGVVELVAERPNFLSVRGNNEQKLIDGRKTLDSLSSADYEFLESLPVALSWDDTLVVHGGIDHREPVEDHTLTDLLNTRSLAPGGSYDRPYWFETRRERPRVFFGHTVLSEPFVADHAVGLDTGCVYGGALTAFDYRADGLIAVEPRETHVSRDADSIVDPRLADPVSCDAV</sequence>
<organism evidence="2 3">
    <name type="scientific">Halobellus rarus</name>
    <dbReference type="NCBI Taxonomy" id="1126237"/>
    <lineage>
        <taxon>Archaea</taxon>
        <taxon>Methanobacteriati</taxon>
        <taxon>Methanobacteriota</taxon>
        <taxon>Stenosarchaea group</taxon>
        <taxon>Halobacteria</taxon>
        <taxon>Halobacteriales</taxon>
        <taxon>Haloferacaceae</taxon>
        <taxon>Halobellus</taxon>
    </lineage>
</organism>
<protein>
    <submittedName>
        <fullName evidence="2">Metallophosphoesterase family protein</fullName>
        <ecNumber evidence="2">3.1.-.-</ecNumber>
    </submittedName>
</protein>
<accession>A0ABD6CLS4</accession>
<dbReference type="CDD" id="cd00144">
    <property type="entry name" value="MPP_PPP_family"/>
    <property type="match status" value="1"/>
</dbReference>